<sequence>MDAKQKIDYVKKWLQENKGIWEKSSRRTEFCNYKQDVAICNRKKDD</sequence>
<gene>
    <name evidence="1" type="ORF">ANCCAN_00252</name>
</gene>
<evidence type="ECO:0000313" key="1">
    <source>
        <dbReference type="EMBL" id="RCN53758.1"/>
    </source>
</evidence>
<comment type="caution">
    <text evidence="1">The sequence shown here is derived from an EMBL/GenBank/DDBJ whole genome shotgun (WGS) entry which is preliminary data.</text>
</comment>
<organism evidence="1 2">
    <name type="scientific">Ancylostoma caninum</name>
    <name type="common">Dog hookworm</name>
    <dbReference type="NCBI Taxonomy" id="29170"/>
    <lineage>
        <taxon>Eukaryota</taxon>
        <taxon>Metazoa</taxon>
        <taxon>Ecdysozoa</taxon>
        <taxon>Nematoda</taxon>
        <taxon>Chromadorea</taxon>
        <taxon>Rhabditida</taxon>
        <taxon>Rhabditina</taxon>
        <taxon>Rhabditomorpha</taxon>
        <taxon>Strongyloidea</taxon>
        <taxon>Ancylostomatidae</taxon>
        <taxon>Ancylostomatinae</taxon>
        <taxon>Ancylostoma</taxon>
    </lineage>
</organism>
<dbReference type="EMBL" id="JOJR01000001">
    <property type="protein sequence ID" value="RCN53758.1"/>
    <property type="molecule type" value="Genomic_DNA"/>
</dbReference>
<name>A0A368HDJ2_ANCCA</name>
<reference evidence="1 2" key="1">
    <citation type="submission" date="2014-10" db="EMBL/GenBank/DDBJ databases">
        <title>Draft genome of the hookworm Ancylostoma caninum.</title>
        <authorList>
            <person name="Mitreva M."/>
        </authorList>
    </citation>
    <scope>NUCLEOTIDE SEQUENCE [LARGE SCALE GENOMIC DNA]</scope>
    <source>
        <strain evidence="1 2">Baltimore</strain>
    </source>
</reference>
<protein>
    <submittedName>
        <fullName evidence="1">Uncharacterized protein</fullName>
    </submittedName>
</protein>
<proteinExistence type="predicted"/>
<evidence type="ECO:0000313" key="2">
    <source>
        <dbReference type="Proteomes" id="UP000252519"/>
    </source>
</evidence>
<accession>A0A368HDJ2</accession>
<dbReference type="Proteomes" id="UP000252519">
    <property type="component" value="Unassembled WGS sequence"/>
</dbReference>
<dbReference type="AlphaFoldDB" id="A0A368HDJ2"/>
<keyword evidence="2" id="KW-1185">Reference proteome</keyword>